<keyword evidence="5 6" id="KW-0456">Lyase</keyword>
<evidence type="ECO:0000256" key="6">
    <source>
        <dbReference type="RuleBase" id="RU362079"/>
    </source>
</evidence>
<dbReference type="AlphaFoldDB" id="A0A9E2S9L7"/>
<dbReference type="GO" id="GO:0005737">
    <property type="term" value="C:cytoplasm"/>
    <property type="evidence" value="ECO:0007669"/>
    <property type="project" value="TreeGrafter"/>
</dbReference>
<comment type="function">
    <text evidence="6">Catalyzes the conversion of 7,8-dihydroneopterin to 6-hydroxymethyl-7,8-dihydropterin.</text>
</comment>
<dbReference type="EMBL" id="JAHSPG010000013">
    <property type="protein sequence ID" value="MBV4358956.1"/>
    <property type="molecule type" value="Genomic_DNA"/>
</dbReference>
<evidence type="ECO:0000259" key="7">
    <source>
        <dbReference type="SMART" id="SM00905"/>
    </source>
</evidence>
<dbReference type="InterPro" id="IPR006156">
    <property type="entry name" value="Dihydroneopterin_aldolase"/>
</dbReference>
<name>A0A9E2S9L7_9BACT</name>
<comment type="similarity">
    <text evidence="3 6">Belongs to the DHNA family.</text>
</comment>
<comment type="catalytic activity">
    <reaction evidence="1 6">
        <text>7,8-dihydroneopterin = 6-hydroxymethyl-7,8-dihydropterin + glycolaldehyde</text>
        <dbReference type="Rhea" id="RHEA:10540"/>
        <dbReference type="ChEBI" id="CHEBI:17001"/>
        <dbReference type="ChEBI" id="CHEBI:17071"/>
        <dbReference type="ChEBI" id="CHEBI:44841"/>
        <dbReference type="EC" id="4.1.2.25"/>
    </reaction>
</comment>
<evidence type="ECO:0000256" key="3">
    <source>
        <dbReference type="ARBA" id="ARBA00005708"/>
    </source>
</evidence>
<accession>A0A9E2S9L7</accession>
<keyword evidence="9" id="KW-1185">Reference proteome</keyword>
<comment type="pathway">
    <text evidence="2 6">Cofactor biosynthesis; tetrahydrofolate biosynthesis; 2-amino-4-hydroxy-6-hydroxymethyl-7,8-dihydropteridine diphosphate from 7,8-dihydroneopterin triphosphate: step 3/4.</text>
</comment>
<proteinExistence type="inferred from homology"/>
<evidence type="ECO:0000313" key="9">
    <source>
        <dbReference type="Proteomes" id="UP000812270"/>
    </source>
</evidence>
<reference evidence="8" key="1">
    <citation type="submission" date="2021-06" db="EMBL/GenBank/DDBJ databases">
        <authorList>
            <person name="Huq M.A."/>
        </authorList>
    </citation>
    <scope>NUCLEOTIDE SEQUENCE</scope>
    <source>
        <strain evidence="8">MAH-26</strain>
    </source>
</reference>
<sequence length="118" mass="13387">MLTVHLEDLVFHAHHGVYSGESAVGNSFQVSLSVSYDEENIKLNDLQNVINYEELYNIVKKRMAIPMPLLEEVAESIIRKIRHEYAKIKKVSITILKLNAPIEGIHGKVGITLTKKFD</sequence>
<dbReference type="GO" id="GO:0004150">
    <property type="term" value="F:dihydroneopterin aldolase activity"/>
    <property type="evidence" value="ECO:0007669"/>
    <property type="project" value="UniProtKB-UniRule"/>
</dbReference>
<protein>
    <recommendedName>
        <fullName evidence="6">7,8-dihydroneopterin aldolase</fullName>
        <ecNumber evidence="6">4.1.2.25</ecNumber>
    </recommendedName>
</protein>
<dbReference type="NCBIfam" id="TIGR00525">
    <property type="entry name" value="folB"/>
    <property type="match status" value="1"/>
</dbReference>
<organism evidence="8 9">
    <name type="scientific">Pinibacter aurantiacus</name>
    <dbReference type="NCBI Taxonomy" id="2851599"/>
    <lineage>
        <taxon>Bacteria</taxon>
        <taxon>Pseudomonadati</taxon>
        <taxon>Bacteroidota</taxon>
        <taxon>Chitinophagia</taxon>
        <taxon>Chitinophagales</taxon>
        <taxon>Chitinophagaceae</taxon>
        <taxon>Pinibacter</taxon>
    </lineage>
</organism>
<comment type="caution">
    <text evidence="8">The sequence shown here is derived from an EMBL/GenBank/DDBJ whole genome shotgun (WGS) entry which is preliminary data.</text>
</comment>
<keyword evidence="4 6" id="KW-0289">Folate biosynthesis</keyword>
<dbReference type="EC" id="4.1.2.25" evidence="6"/>
<dbReference type="RefSeq" id="WP_217792733.1">
    <property type="nucleotide sequence ID" value="NZ_JAHSPG010000013.1"/>
</dbReference>
<dbReference type="Proteomes" id="UP000812270">
    <property type="component" value="Unassembled WGS sequence"/>
</dbReference>
<gene>
    <name evidence="8" type="primary">folB</name>
    <name evidence="8" type="ORF">KTO63_17445</name>
</gene>
<dbReference type="GO" id="GO:0046656">
    <property type="term" value="P:folic acid biosynthetic process"/>
    <property type="evidence" value="ECO:0007669"/>
    <property type="project" value="UniProtKB-UniRule"/>
</dbReference>
<evidence type="ECO:0000256" key="2">
    <source>
        <dbReference type="ARBA" id="ARBA00005013"/>
    </source>
</evidence>
<dbReference type="GO" id="GO:0046654">
    <property type="term" value="P:tetrahydrofolate biosynthetic process"/>
    <property type="evidence" value="ECO:0007669"/>
    <property type="project" value="UniProtKB-UniRule"/>
</dbReference>
<evidence type="ECO:0000256" key="5">
    <source>
        <dbReference type="ARBA" id="ARBA00023239"/>
    </source>
</evidence>
<evidence type="ECO:0000256" key="4">
    <source>
        <dbReference type="ARBA" id="ARBA00022909"/>
    </source>
</evidence>
<dbReference type="PANTHER" id="PTHR42844">
    <property type="entry name" value="DIHYDRONEOPTERIN ALDOLASE 1-RELATED"/>
    <property type="match status" value="1"/>
</dbReference>
<dbReference type="SMART" id="SM00905">
    <property type="entry name" value="FolB"/>
    <property type="match status" value="1"/>
</dbReference>
<dbReference type="PANTHER" id="PTHR42844:SF1">
    <property type="entry name" value="DIHYDRONEOPTERIN ALDOLASE 1-RELATED"/>
    <property type="match status" value="1"/>
</dbReference>
<dbReference type="InterPro" id="IPR006157">
    <property type="entry name" value="FolB_dom"/>
</dbReference>
<evidence type="ECO:0000313" key="8">
    <source>
        <dbReference type="EMBL" id="MBV4358956.1"/>
    </source>
</evidence>
<dbReference type="Pfam" id="PF02152">
    <property type="entry name" value="FolB"/>
    <property type="match status" value="1"/>
</dbReference>
<feature type="domain" description="Dihydroneopterin aldolase/epimerase" evidence="7">
    <location>
        <begin position="4"/>
        <end position="115"/>
    </location>
</feature>
<evidence type="ECO:0000256" key="1">
    <source>
        <dbReference type="ARBA" id="ARBA00001353"/>
    </source>
</evidence>
<dbReference type="NCBIfam" id="TIGR00526">
    <property type="entry name" value="folB_dom"/>
    <property type="match status" value="1"/>
</dbReference>